<evidence type="ECO:0000313" key="8">
    <source>
        <dbReference type="Proteomes" id="UP000007819"/>
    </source>
</evidence>
<protein>
    <recommendedName>
        <fullName evidence="6">MYND-type domain-containing protein</fullName>
    </recommendedName>
</protein>
<evidence type="ECO:0000256" key="4">
    <source>
        <dbReference type="PROSITE-ProRule" id="PRU00134"/>
    </source>
</evidence>
<dbReference type="Gene3D" id="6.10.140.2220">
    <property type="match status" value="1"/>
</dbReference>
<dbReference type="PROSITE" id="PS50865">
    <property type="entry name" value="ZF_MYND_2"/>
    <property type="match status" value="1"/>
</dbReference>
<dbReference type="Proteomes" id="UP000007819">
    <property type="component" value="Chromosome X"/>
</dbReference>
<feature type="compositionally biased region" description="Polar residues" evidence="5">
    <location>
        <begin position="30"/>
        <end position="39"/>
    </location>
</feature>
<keyword evidence="2 4" id="KW-0863">Zinc-finger</keyword>
<evidence type="ECO:0000313" key="7">
    <source>
        <dbReference type="EnsemblMetazoa" id="XP_003243720.1"/>
    </source>
</evidence>
<dbReference type="Pfam" id="PF01753">
    <property type="entry name" value="zf-MYND"/>
    <property type="match status" value="1"/>
</dbReference>
<keyword evidence="3" id="KW-0862">Zinc</keyword>
<dbReference type="EnsemblMetazoa" id="XM_003243672.4">
    <property type="protein sequence ID" value="XP_003243720.1"/>
    <property type="gene ID" value="LOC100572177"/>
</dbReference>
<evidence type="ECO:0000256" key="5">
    <source>
        <dbReference type="SAM" id="MobiDB-lite"/>
    </source>
</evidence>
<name>A0A8R2A958_ACYPI</name>
<proteinExistence type="predicted"/>
<dbReference type="GeneID" id="100572177"/>
<dbReference type="PROSITE" id="PS01360">
    <property type="entry name" value="ZF_MYND_1"/>
    <property type="match status" value="1"/>
</dbReference>
<feature type="domain" description="MYND-type" evidence="6">
    <location>
        <begin position="76"/>
        <end position="118"/>
    </location>
</feature>
<reference evidence="8" key="1">
    <citation type="submission" date="2010-06" db="EMBL/GenBank/DDBJ databases">
        <authorList>
            <person name="Jiang H."/>
            <person name="Abraham K."/>
            <person name="Ali S."/>
            <person name="Alsbrooks S.L."/>
            <person name="Anim B.N."/>
            <person name="Anosike U.S."/>
            <person name="Attaway T."/>
            <person name="Bandaranaike D.P."/>
            <person name="Battles P.K."/>
            <person name="Bell S.N."/>
            <person name="Bell A.V."/>
            <person name="Beltran B."/>
            <person name="Bickham C."/>
            <person name="Bustamante Y."/>
            <person name="Caleb T."/>
            <person name="Canada A."/>
            <person name="Cardenas V."/>
            <person name="Carter K."/>
            <person name="Chacko J."/>
            <person name="Chandrabose M.N."/>
            <person name="Chavez D."/>
            <person name="Chavez A."/>
            <person name="Chen L."/>
            <person name="Chu H.-S."/>
            <person name="Claassen K.J."/>
            <person name="Cockrell R."/>
            <person name="Collins M."/>
            <person name="Cooper J.A."/>
            <person name="Cree A."/>
            <person name="Curry S.M."/>
            <person name="Da Y."/>
            <person name="Dao M.D."/>
            <person name="Das B."/>
            <person name="Davila M.-L."/>
            <person name="Davy-Carroll L."/>
            <person name="Denson S."/>
            <person name="Dinh H."/>
            <person name="Ebong V.E."/>
            <person name="Edwards J.R."/>
            <person name="Egan A."/>
            <person name="El-Daye J."/>
            <person name="Escobedo L."/>
            <person name="Fernandez S."/>
            <person name="Fernando P.R."/>
            <person name="Flagg N."/>
            <person name="Forbes L.D."/>
            <person name="Fowler R.G."/>
            <person name="Fu Q."/>
            <person name="Gabisi R.A."/>
            <person name="Ganer J."/>
            <person name="Garbino Pronczuk A."/>
            <person name="Garcia R.M."/>
            <person name="Garner T."/>
            <person name="Garrett T.E."/>
            <person name="Gonzalez D.A."/>
            <person name="Hamid H."/>
            <person name="Hawkins E.S."/>
            <person name="Hirani K."/>
            <person name="Hogues M.E."/>
            <person name="Hollins B."/>
            <person name="Hsiao C.-H."/>
            <person name="Jabil R."/>
            <person name="James M.L."/>
            <person name="Jhangiani S.N."/>
            <person name="Johnson B."/>
            <person name="Johnson Q."/>
            <person name="Joshi V."/>
            <person name="Kalu J.B."/>
            <person name="Kam C."/>
            <person name="Kashfia A."/>
            <person name="Keebler J."/>
            <person name="Kisamo H."/>
            <person name="Kovar C.L."/>
            <person name="Lago L.A."/>
            <person name="Lai C.-Y."/>
            <person name="Laidlaw J."/>
            <person name="Lara F."/>
            <person name="Le T.-K."/>
            <person name="Lee S.L."/>
            <person name="Legall F.H."/>
            <person name="Lemon S.J."/>
            <person name="Lewis L.R."/>
            <person name="Li B."/>
            <person name="Liu Y."/>
            <person name="Liu Y.-S."/>
            <person name="Lopez J."/>
            <person name="Lozado R.J."/>
            <person name="Lu J."/>
            <person name="Madu R.C."/>
            <person name="Maheshwari M."/>
            <person name="Maheshwari R."/>
            <person name="Malloy K."/>
            <person name="Martinez E."/>
            <person name="Mathew T."/>
            <person name="Mercado I.C."/>
            <person name="Mercado C."/>
            <person name="Meyer B."/>
            <person name="Montgomery K."/>
            <person name="Morgan M.B."/>
            <person name="Munidasa M."/>
            <person name="Nazareth L.V."/>
            <person name="Nelson J."/>
            <person name="Ng B.M."/>
            <person name="Nguyen N.B."/>
            <person name="Nguyen P.Q."/>
            <person name="Nguyen T."/>
            <person name="Obregon M."/>
            <person name="Okwuonu G.O."/>
            <person name="Onwere C.G."/>
            <person name="Orozco G."/>
            <person name="Parra A."/>
            <person name="Patel S."/>
            <person name="Patil S."/>
            <person name="Perez A."/>
            <person name="Perez Y."/>
            <person name="Pham C."/>
            <person name="Primus E.L."/>
            <person name="Pu L.-L."/>
            <person name="Puazo M."/>
            <person name="Qin X."/>
            <person name="Quiroz J.B."/>
            <person name="Reese J."/>
            <person name="Richards S."/>
            <person name="Rives C.M."/>
            <person name="Robberts R."/>
            <person name="Ruiz S.J."/>
            <person name="Ruiz M.J."/>
            <person name="Santibanez J."/>
            <person name="Schneider B.W."/>
            <person name="Sisson I."/>
            <person name="Smith M."/>
            <person name="Sodergren E."/>
            <person name="Song X.-Z."/>
            <person name="Song B.B."/>
            <person name="Summersgill H."/>
            <person name="Thelus R."/>
            <person name="Thornton R.D."/>
            <person name="Trejos Z.Y."/>
            <person name="Usmani K."/>
            <person name="Vattathil S."/>
            <person name="Villasana D."/>
            <person name="Walker D.L."/>
            <person name="Wang S."/>
            <person name="Wang K."/>
            <person name="White C.S."/>
            <person name="Williams A.C."/>
            <person name="Williamson J."/>
            <person name="Wilson K."/>
            <person name="Woghiren I.O."/>
            <person name="Woodworth J.R."/>
            <person name="Worley K.C."/>
            <person name="Wright R.A."/>
            <person name="Wu W."/>
            <person name="Young L."/>
            <person name="Zhang L."/>
            <person name="Zhang J."/>
            <person name="Zhu Y."/>
            <person name="Muzny D.M."/>
            <person name="Weinstock G."/>
            <person name="Gibbs R.A."/>
        </authorList>
    </citation>
    <scope>NUCLEOTIDE SEQUENCE [LARGE SCALE GENOMIC DNA]</scope>
    <source>
        <strain evidence="8">LSR1</strain>
    </source>
</reference>
<sequence>MDNTYKEYNEEISSTSTEKEPMVINREEPNTFSNSSANDSRSRIRVIDARKMMDPDDYKWFIKNFTSGLNSSLNVKNHCHRENCNNFGATICNKCKMARYCSEICRKRHWWSKHSFECHMLQKKN</sequence>
<dbReference type="OrthoDB" id="341421at2759"/>
<accession>A0A8R2A958</accession>
<keyword evidence="1" id="KW-0479">Metal-binding</keyword>
<evidence type="ECO:0000256" key="3">
    <source>
        <dbReference type="ARBA" id="ARBA00022833"/>
    </source>
</evidence>
<dbReference type="RefSeq" id="XP_003243720.1">
    <property type="nucleotide sequence ID" value="XM_003243672.3"/>
</dbReference>
<evidence type="ECO:0000256" key="1">
    <source>
        <dbReference type="ARBA" id="ARBA00022723"/>
    </source>
</evidence>
<evidence type="ECO:0000259" key="6">
    <source>
        <dbReference type="PROSITE" id="PS50865"/>
    </source>
</evidence>
<dbReference type="InterPro" id="IPR002893">
    <property type="entry name" value="Znf_MYND"/>
</dbReference>
<keyword evidence="8" id="KW-1185">Reference proteome</keyword>
<organism evidence="7 8">
    <name type="scientific">Acyrthosiphon pisum</name>
    <name type="common">Pea aphid</name>
    <dbReference type="NCBI Taxonomy" id="7029"/>
    <lineage>
        <taxon>Eukaryota</taxon>
        <taxon>Metazoa</taxon>
        <taxon>Ecdysozoa</taxon>
        <taxon>Arthropoda</taxon>
        <taxon>Hexapoda</taxon>
        <taxon>Insecta</taxon>
        <taxon>Pterygota</taxon>
        <taxon>Neoptera</taxon>
        <taxon>Paraneoptera</taxon>
        <taxon>Hemiptera</taxon>
        <taxon>Sternorrhyncha</taxon>
        <taxon>Aphidomorpha</taxon>
        <taxon>Aphidoidea</taxon>
        <taxon>Aphididae</taxon>
        <taxon>Macrosiphini</taxon>
        <taxon>Acyrthosiphon</taxon>
    </lineage>
</organism>
<dbReference type="AlphaFoldDB" id="A0A8R2A958"/>
<feature type="compositionally biased region" description="Basic and acidic residues" evidence="5">
    <location>
        <begin position="17"/>
        <end position="29"/>
    </location>
</feature>
<dbReference type="SUPFAM" id="SSF144232">
    <property type="entry name" value="HIT/MYND zinc finger-like"/>
    <property type="match status" value="1"/>
</dbReference>
<feature type="region of interest" description="Disordered" evidence="5">
    <location>
        <begin position="1"/>
        <end position="39"/>
    </location>
</feature>
<dbReference type="KEGG" id="api:100572177"/>
<reference evidence="7" key="2">
    <citation type="submission" date="2022-06" db="UniProtKB">
        <authorList>
            <consortium name="EnsemblMetazoa"/>
        </authorList>
    </citation>
    <scope>IDENTIFICATION</scope>
</reference>
<dbReference type="GO" id="GO:0008270">
    <property type="term" value="F:zinc ion binding"/>
    <property type="evidence" value="ECO:0007669"/>
    <property type="project" value="UniProtKB-KW"/>
</dbReference>
<evidence type="ECO:0000256" key="2">
    <source>
        <dbReference type="ARBA" id="ARBA00022771"/>
    </source>
</evidence>